<protein>
    <recommendedName>
        <fullName evidence="5">MYND-type domain-containing protein</fullName>
    </recommendedName>
</protein>
<dbReference type="AlphaFoldDB" id="A0A5C2RZL2"/>
<dbReference type="Proteomes" id="UP000313359">
    <property type="component" value="Unassembled WGS sequence"/>
</dbReference>
<dbReference type="GO" id="GO:0008270">
    <property type="term" value="F:zinc ion binding"/>
    <property type="evidence" value="ECO:0007669"/>
    <property type="project" value="UniProtKB-KW"/>
</dbReference>
<dbReference type="SUPFAM" id="SSF144232">
    <property type="entry name" value="HIT/MYND zinc finger-like"/>
    <property type="match status" value="1"/>
</dbReference>
<evidence type="ECO:0000256" key="3">
    <source>
        <dbReference type="ARBA" id="ARBA00022833"/>
    </source>
</evidence>
<feature type="domain" description="MYND-type" evidence="5">
    <location>
        <begin position="677"/>
        <end position="715"/>
    </location>
</feature>
<evidence type="ECO:0000256" key="2">
    <source>
        <dbReference type="ARBA" id="ARBA00022771"/>
    </source>
</evidence>
<dbReference type="PROSITE" id="PS50865">
    <property type="entry name" value="ZF_MYND_2"/>
    <property type="match status" value="1"/>
</dbReference>
<reference evidence="6" key="1">
    <citation type="journal article" date="2018" name="Genome Biol. Evol.">
        <title>Genomics and development of Lentinus tigrinus, a white-rot wood-decaying mushroom with dimorphic fruiting bodies.</title>
        <authorList>
            <person name="Wu B."/>
            <person name="Xu Z."/>
            <person name="Knudson A."/>
            <person name="Carlson A."/>
            <person name="Chen N."/>
            <person name="Kovaka S."/>
            <person name="LaButti K."/>
            <person name="Lipzen A."/>
            <person name="Pennachio C."/>
            <person name="Riley R."/>
            <person name="Schakwitz W."/>
            <person name="Umezawa K."/>
            <person name="Ohm R.A."/>
            <person name="Grigoriev I.V."/>
            <person name="Nagy L.G."/>
            <person name="Gibbons J."/>
            <person name="Hibbett D."/>
        </authorList>
    </citation>
    <scope>NUCLEOTIDE SEQUENCE [LARGE SCALE GENOMIC DNA]</scope>
    <source>
        <strain evidence="6">ALCF2SS1-6</strain>
    </source>
</reference>
<evidence type="ECO:0000313" key="6">
    <source>
        <dbReference type="EMBL" id="RPD56414.1"/>
    </source>
</evidence>
<sequence length="725" mass="81812">MSSALTPRESPRRIVRTRDLYAMEHDSELIQSLDFHQQCVMIRSRLNLPCEVGDNGRLKPISRTTVKHVHARFEDICCRFEFMYDRADDREHWGVVNALIFILGELCPDSVLCDMFFERLQLFPRLTWLLRGPIRVRWFYPLELLCMVVRRGSDSTRLTVAKHPDTLNLIFQSHLSDHRAVEYNNMIIAHALQAAFTSDPPQPELVSSAQLLSLTHSVFVGVSTHQPRYTYLSVSHALVILSMSRFRHELDNPSHGIQWTLDFFAALTKIEDLSIRALGLRIFLPPRFTGNLAHSPDTPSRGRRSFPDHLRHLLDEHESGELESNLVTAAIGAFHGAVSALSHDQDLCKFGSVVAEILQRVPFVPGLLKDSGVFPSGDDAPYASLDDCLLATVKALRETGDPSEQDVADIVELGRVEISGTAEELAAAASAAMTRNPQLTYAYVVLCRSNFNREEALRTAESGLECAAGTPYLRRELLLSAMNDAFRKGWTLLLCGEFEDPDRRAWGKQYTTAGAKYMDEVLRDCTLPLDSPDLWLALNWAFVHAIFSAGADLEADIANFKSNLLPRLDACESVLKALGYDVKASPVHRGREAYLARLPTGIESYTEGVSRFDMLTKDFRVPYDQPTQNGREEDALYAFWWNVAEDELVPAMTHGPLQCGCRYSREMYAEAVVLGRCGWCRKPSAILKQCARCREVLYCDGKCQRQDWPRHKTRCQQRLNESGDV</sequence>
<keyword evidence="3" id="KW-0862">Zinc</keyword>
<accession>A0A5C2RZL2</accession>
<dbReference type="OrthoDB" id="2738407at2759"/>
<dbReference type="EMBL" id="ML122288">
    <property type="protein sequence ID" value="RPD56414.1"/>
    <property type="molecule type" value="Genomic_DNA"/>
</dbReference>
<dbReference type="PROSITE" id="PS01360">
    <property type="entry name" value="ZF_MYND_1"/>
    <property type="match status" value="1"/>
</dbReference>
<gene>
    <name evidence="6" type="ORF">L227DRAFT_614559</name>
</gene>
<proteinExistence type="predicted"/>
<dbReference type="InterPro" id="IPR002893">
    <property type="entry name" value="Znf_MYND"/>
</dbReference>
<name>A0A5C2RZL2_9APHY</name>
<evidence type="ECO:0000259" key="5">
    <source>
        <dbReference type="PROSITE" id="PS50865"/>
    </source>
</evidence>
<dbReference type="Pfam" id="PF01753">
    <property type="entry name" value="zf-MYND"/>
    <property type="match status" value="1"/>
</dbReference>
<evidence type="ECO:0000256" key="1">
    <source>
        <dbReference type="ARBA" id="ARBA00022723"/>
    </source>
</evidence>
<organism evidence="6 7">
    <name type="scientific">Lentinus tigrinus ALCF2SS1-6</name>
    <dbReference type="NCBI Taxonomy" id="1328759"/>
    <lineage>
        <taxon>Eukaryota</taxon>
        <taxon>Fungi</taxon>
        <taxon>Dikarya</taxon>
        <taxon>Basidiomycota</taxon>
        <taxon>Agaricomycotina</taxon>
        <taxon>Agaricomycetes</taxon>
        <taxon>Polyporales</taxon>
        <taxon>Polyporaceae</taxon>
        <taxon>Lentinus</taxon>
    </lineage>
</organism>
<keyword evidence="1" id="KW-0479">Metal-binding</keyword>
<evidence type="ECO:0000256" key="4">
    <source>
        <dbReference type="PROSITE-ProRule" id="PRU00134"/>
    </source>
</evidence>
<evidence type="ECO:0000313" key="7">
    <source>
        <dbReference type="Proteomes" id="UP000313359"/>
    </source>
</evidence>
<keyword evidence="7" id="KW-1185">Reference proteome</keyword>
<dbReference type="Gene3D" id="6.10.140.2220">
    <property type="match status" value="1"/>
</dbReference>
<keyword evidence="2 4" id="KW-0863">Zinc-finger</keyword>